<proteinExistence type="predicted"/>
<accession>E4QAG1</accession>
<keyword evidence="3" id="KW-1185">Reference proteome</keyword>
<name>E4QAG1_CALH1</name>
<evidence type="ECO:0000313" key="3">
    <source>
        <dbReference type="Proteomes" id="UP000006890"/>
    </source>
</evidence>
<dbReference type="KEGG" id="chd:Calhy_2575"/>
<gene>
    <name evidence="2" type="ordered locus">Calhy_2575</name>
</gene>
<dbReference type="HOGENOM" id="CLU_140162_1_0_9"/>
<keyword evidence="1" id="KW-0175">Coiled coil</keyword>
<sequence>MSEDYMLEHTINKIAFELVNEKILDENEINKLLGVLCNDGVYAMWVYALDKLKGSNRNHKTGVEVPKIIKLSSKIEKVSNYIKNGSLEKVSELTEEINSLANEINNLQNDLEQLQGDERNKKAEEKRQKEKEKLKKEEEIKEKINQYFLDLANNLENLLFFKELFEKILIYARYHAKAMEDSK</sequence>
<dbReference type="AlphaFoldDB" id="E4QAG1"/>
<dbReference type="EMBL" id="CP002219">
    <property type="protein sequence ID" value="ADQ08265.1"/>
    <property type="molecule type" value="Genomic_DNA"/>
</dbReference>
<organism evidence="2 3">
    <name type="scientific">Caldicellulosiruptor hydrothermalis (strain DSM 18901 / VKM B-2411 / 108)</name>
    <dbReference type="NCBI Taxonomy" id="632292"/>
    <lineage>
        <taxon>Bacteria</taxon>
        <taxon>Bacillati</taxon>
        <taxon>Bacillota</taxon>
        <taxon>Bacillota incertae sedis</taxon>
        <taxon>Caldicellulosiruptorales</taxon>
        <taxon>Caldicellulosiruptoraceae</taxon>
        <taxon>Caldicellulosiruptor</taxon>
    </lineage>
</organism>
<dbReference type="RefSeq" id="WP_013404400.1">
    <property type="nucleotide sequence ID" value="NC_014652.1"/>
</dbReference>
<dbReference type="OrthoDB" id="15452at2"/>
<reference key="1">
    <citation type="submission" date="2010-09" db="EMBL/GenBank/DDBJ databases">
        <title>Complete sequence of Caldicellulosiruptor hydrothermalis 108.</title>
        <authorList>
            <consortium name="US DOE Joint Genome Institute"/>
            <person name="Lucas S."/>
            <person name="Copeland A."/>
            <person name="Lapidus A."/>
            <person name="Cheng J.-F."/>
            <person name="Bruce D."/>
            <person name="Goodwin L."/>
            <person name="Pitluck S."/>
            <person name="Davenport K."/>
            <person name="Detter J.C."/>
            <person name="Han C."/>
            <person name="Tapia R."/>
            <person name="Land M."/>
            <person name="Hauser L."/>
            <person name="Chang Y.-J."/>
            <person name="Jeffries C."/>
            <person name="Kyrpides N."/>
            <person name="Ivanova N."/>
            <person name="Mikhailova N."/>
            <person name="Blumer-Schuette S.E."/>
            <person name="Kelly R.M."/>
            <person name="Woyke T."/>
        </authorList>
    </citation>
    <scope>NUCLEOTIDE SEQUENCE</scope>
    <source>
        <strain>108</strain>
    </source>
</reference>
<dbReference type="STRING" id="632292.Calhy_2575"/>
<evidence type="ECO:0000313" key="2">
    <source>
        <dbReference type="EMBL" id="ADQ08265.1"/>
    </source>
</evidence>
<dbReference type="Proteomes" id="UP000006890">
    <property type="component" value="Chromosome"/>
</dbReference>
<reference evidence="2 3" key="2">
    <citation type="journal article" date="2011" name="J. Bacteriol.">
        <title>Complete genome sequences for the anaerobic, extremely thermophilic plant biomass-degrading bacteria Caldicellulosiruptor hydrothermalis, Caldicellulosiruptor kristjanssonii, Caldicellulosiruptor kronotskyensis, Caldicellulosiruptor owensenis, and Caldicellulosiruptor lactoaceticus.</title>
        <authorList>
            <person name="Blumer-Schuette S.E."/>
            <person name="Ozdemir I."/>
            <person name="Mistry D."/>
            <person name="Lucas S."/>
            <person name="Lapidus A."/>
            <person name="Cheng J.F."/>
            <person name="Goodwin L.A."/>
            <person name="Pitluck S."/>
            <person name="Land M.L."/>
            <person name="Hauser L.J."/>
            <person name="Woyke T."/>
            <person name="Mikhailova N."/>
            <person name="Pati A."/>
            <person name="Kyrpides N.C."/>
            <person name="Ivanova N."/>
            <person name="Detter J.C."/>
            <person name="Walston-Davenport K."/>
            <person name="Han S."/>
            <person name="Adams M.W."/>
            <person name="Kelly R.M."/>
        </authorList>
    </citation>
    <scope>NUCLEOTIDE SEQUENCE [LARGE SCALE GENOMIC DNA]</scope>
    <source>
        <strain evidence="3">DSM 18901 / VKM B-2411 / 108</strain>
    </source>
</reference>
<evidence type="ECO:0000256" key="1">
    <source>
        <dbReference type="SAM" id="Coils"/>
    </source>
</evidence>
<protein>
    <submittedName>
        <fullName evidence="2">Uncharacterized protein</fullName>
    </submittedName>
</protein>
<feature type="coiled-coil region" evidence="1">
    <location>
        <begin position="83"/>
        <end position="147"/>
    </location>
</feature>